<dbReference type="PIRSF" id="PIRSF006291">
    <property type="entry name" value="GspM"/>
    <property type="match status" value="1"/>
</dbReference>
<dbReference type="Proteomes" id="UP001595897">
    <property type="component" value="Unassembled WGS sequence"/>
</dbReference>
<evidence type="ECO:0000256" key="4">
    <source>
        <dbReference type="ARBA" id="ARBA00022475"/>
    </source>
</evidence>
<evidence type="ECO:0000256" key="11">
    <source>
        <dbReference type="SAM" id="Phobius"/>
    </source>
</evidence>
<keyword evidence="8 11" id="KW-1133">Transmembrane helix</keyword>
<keyword evidence="13" id="KW-1185">Reference proteome</keyword>
<comment type="similarity">
    <text evidence="2 10">Belongs to the GSP M family.</text>
</comment>
<comment type="function">
    <text evidence="10">Inner membrane component of the type II secretion system required for the energy-dependent secretion of extracellular factors such as proteases and toxins from the periplasm.</text>
</comment>
<keyword evidence="7 10" id="KW-0653">Protein transport</keyword>
<gene>
    <name evidence="12" type="primary">gspM</name>
    <name evidence="12" type="ORF">ACFO4O_00415</name>
</gene>
<dbReference type="InterPro" id="IPR007690">
    <property type="entry name" value="T2SS_GspM"/>
</dbReference>
<protein>
    <recommendedName>
        <fullName evidence="10">Type II secretion system protein M</fullName>
        <shortName evidence="10">T2SS protein M</shortName>
    </recommendedName>
    <alternativeName>
        <fullName evidence="10">General secretion pathway protein M</fullName>
    </alternativeName>
</protein>
<evidence type="ECO:0000256" key="10">
    <source>
        <dbReference type="PIRNR" id="PIRNR006291"/>
    </source>
</evidence>
<evidence type="ECO:0000256" key="6">
    <source>
        <dbReference type="ARBA" id="ARBA00022692"/>
    </source>
</evidence>
<evidence type="ECO:0000256" key="9">
    <source>
        <dbReference type="ARBA" id="ARBA00023136"/>
    </source>
</evidence>
<comment type="caution">
    <text evidence="12">The sequence shown here is derived from an EMBL/GenBank/DDBJ whole genome shotgun (WGS) entry which is preliminary data.</text>
</comment>
<keyword evidence="3 10" id="KW-0813">Transport</keyword>
<name>A0ABV9LSM3_9ALTE</name>
<dbReference type="Gene3D" id="3.30.1360.100">
    <property type="entry name" value="General secretion pathway protein M, EpsM"/>
    <property type="match status" value="1"/>
</dbReference>
<keyword evidence="6 11" id="KW-0812">Transmembrane</keyword>
<evidence type="ECO:0000256" key="5">
    <source>
        <dbReference type="ARBA" id="ARBA00022519"/>
    </source>
</evidence>
<dbReference type="InterPro" id="IPR023229">
    <property type="entry name" value="T2SS_M_periplasmic_sf"/>
</dbReference>
<comment type="subcellular location">
    <subcellularLocation>
        <location evidence="1">Cell inner membrane</location>
        <topology evidence="1">Single-pass membrane protein</topology>
    </subcellularLocation>
</comment>
<dbReference type="SUPFAM" id="SSF103054">
    <property type="entry name" value="General secretion pathway protein M, EpsM"/>
    <property type="match status" value="1"/>
</dbReference>
<evidence type="ECO:0000256" key="2">
    <source>
        <dbReference type="ARBA" id="ARBA00010637"/>
    </source>
</evidence>
<evidence type="ECO:0000313" key="13">
    <source>
        <dbReference type="Proteomes" id="UP001595897"/>
    </source>
</evidence>
<keyword evidence="4 10" id="KW-1003">Cell membrane</keyword>
<evidence type="ECO:0000256" key="3">
    <source>
        <dbReference type="ARBA" id="ARBA00022448"/>
    </source>
</evidence>
<dbReference type="RefSeq" id="WP_382405223.1">
    <property type="nucleotide sequence ID" value="NZ_JBHSGU010000001.1"/>
</dbReference>
<proteinExistence type="inferred from homology"/>
<evidence type="ECO:0000256" key="1">
    <source>
        <dbReference type="ARBA" id="ARBA00004377"/>
    </source>
</evidence>
<keyword evidence="9 10" id="KW-0472">Membrane</keyword>
<feature type="transmembrane region" description="Helical" evidence="11">
    <location>
        <begin position="17"/>
        <end position="36"/>
    </location>
</feature>
<organism evidence="12 13">
    <name type="scientific">Glaciecola siphonariae</name>
    <dbReference type="NCBI Taxonomy" id="521012"/>
    <lineage>
        <taxon>Bacteria</taxon>
        <taxon>Pseudomonadati</taxon>
        <taxon>Pseudomonadota</taxon>
        <taxon>Gammaproteobacteria</taxon>
        <taxon>Alteromonadales</taxon>
        <taxon>Alteromonadaceae</taxon>
        <taxon>Glaciecola</taxon>
    </lineage>
</organism>
<reference evidence="13" key="1">
    <citation type="journal article" date="2019" name="Int. J. Syst. Evol. Microbiol.">
        <title>The Global Catalogue of Microorganisms (GCM) 10K type strain sequencing project: providing services to taxonomists for standard genome sequencing and annotation.</title>
        <authorList>
            <consortium name="The Broad Institute Genomics Platform"/>
            <consortium name="The Broad Institute Genome Sequencing Center for Infectious Disease"/>
            <person name="Wu L."/>
            <person name="Ma J."/>
        </authorList>
    </citation>
    <scope>NUCLEOTIDE SEQUENCE [LARGE SCALE GENOMIC DNA]</scope>
    <source>
        <strain evidence="13">KACC 12507</strain>
    </source>
</reference>
<sequence>MQAVKQWFLQLSERERVLVLAASGVSLIVLFYYLLWAPLNNALDTQHAGLEADRKLLVWVQEQSSRAKLLQSTGQVTRFSGSLTQLVNQTTRSANISVSRLQPQDDELQVWIDEVPFNALMQWLADLEQRGVVILQSDFSETNKDGLVQVRRLQLGKG</sequence>
<dbReference type="Pfam" id="PF04612">
    <property type="entry name" value="T2SSM"/>
    <property type="match status" value="1"/>
</dbReference>
<dbReference type="EMBL" id="JBHSGU010000001">
    <property type="protein sequence ID" value="MFC4698620.1"/>
    <property type="molecule type" value="Genomic_DNA"/>
</dbReference>
<keyword evidence="5 10" id="KW-0997">Cell inner membrane</keyword>
<evidence type="ECO:0000256" key="7">
    <source>
        <dbReference type="ARBA" id="ARBA00022927"/>
    </source>
</evidence>
<accession>A0ABV9LSM3</accession>
<evidence type="ECO:0000313" key="12">
    <source>
        <dbReference type="EMBL" id="MFC4698620.1"/>
    </source>
</evidence>
<evidence type="ECO:0000256" key="8">
    <source>
        <dbReference type="ARBA" id="ARBA00022989"/>
    </source>
</evidence>